<reference evidence="4 5" key="1">
    <citation type="submission" date="2019-05" db="EMBL/GenBank/DDBJ databases">
        <title>The compact genome of Giardia muris reveals important steps in the evolution of intestinal protozoan parasites.</title>
        <authorList>
            <person name="Xu F."/>
            <person name="Jimenez-Gonzalez A."/>
            <person name="Einarsson E."/>
            <person name="Astvaldsson A."/>
            <person name="Peirasmaki D."/>
            <person name="Eckmann L."/>
            <person name="Andersson J.O."/>
            <person name="Svard S.G."/>
            <person name="Jerlstrom-Hultqvist J."/>
        </authorList>
    </citation>
    <scope>NUCLEOTIDE SEQUENCE [LARGE SCALE GENOMIC DNA]</scope>
    <source>
        <strain evidence="4 5">Roberts-Thomson</strain>
    </source>
</reference>
<organism evidence="4 5">
    <name type="scientific">Giardia muris</name>
    <dbReference type="NCBI Taxonomy" id="5742"/>
    <lineage>
        <taxon>Eukaryota</taxon>
        <taxon>Metamonada</taxon>
        <taxon>Diplomonadida</taxon>
        <taxon>Hexamitidae</taxon>
        <taxon>Giardiinae</taxon>
        <taxon>Giardia</taxon>
    </lineage>
</organism>
<dbReference type="AlphaFoldDB" id="A0A4Z1TCY8"/>
<dbReference type="InterPro" id="IPR049258">
    <property type="entry name" value="ODAD1_CC"/>
</dbReference>
<feature type="domain" description="ODAD1 central coiled coil region" evidence="3">
    <location>
        <begin position="150"/>
        <end position="315"/>
    </location>
</feature>
<dbReference type="EMBL" id="VDLU01000001">
    <property type="protein sequence ID" value="TNJ30381.1"/>
    <property type="molecule type" value="Genomic_DNA"/>
</dbReference>
<dbReference type="InterPro" id="IPR051876">
    <property type="entry name" value="ODA-DC/CCD"/>
</dbReference>
<sequence length="551" mass="62540">MEAPPNINLKIDHTSHLNVHGDSEPKTQKDLVELTRKYRHLEGDRKAFAEEAQVTIRRQNQIIERLTNENNQLRDRVAEATHRAGGNAARSAEAEALLAKRALFEQKISQEKEAIRSLERKLKAADKVMNDLRKERAAAEAARPTAATVEKHVRLLENRLQQTSCKYNDVLAENRRLRAAIENLRSEHIAFEKIHSGLVKEADQKVLEMTQLMERAREEFKNREETQEQLARLREQAQKEAQAFQEEWTELGRILERDARRRQLQQQQMEQQSQHLQDQAAAKLALTNRTDMEAEAADRADDEATYERAFKTILESHCYPAINKALAEANGDQEPHYATMRLTEGIVNHIVDCFIAGEEHNFSLFTLTNELRAELEAKEEDLFKLKNDLIAAKLRKQEADANMKSEVQSLENQLAAIKATGEGFEQQFDKLTTSMNNVYELIEHLFKESGCETISGISAISEDIQEGFVTSENVVMHLSAIESAIDALMGKLLLLVNTGTITHADANEILHTDLPNELVSGLAPSAVALYRTLNKPQSDQLRFIDLDKDEV</sequence>
<proteinExistence type="predicted"/>
<dbReference type="Proteomes" id="UP000315496">
    <property type="component" value="Chromosome 1"/>
</dbReference>
<evidence type="ECO:0000256" key="1">
    <source>
        <dbReference type="ARBA" id="ARBA00023054"/>
    </source>
</evidence>
<dbReference type="PANTHER" id="PTHR21694:SF18">
    <property type="entry name" value="COILED-COIL DOMAIN-CONTAINING PROTEIN 63"/>
    <property type="match status" value="1"/>
</dbReference>
<feature type="domain" description="ODAD1 central coiled coil region" evidence="3">
    <location>
        <begin position="347"/>
        <end position="453"/>
    </location>
</feature>
<dbReference type="VEuPathDB" id="GiardiaDB:GMRT_13083"/>
<dbReference type="PANTHER" id="PTHR21694">
    <property type="entry name" value="COILED-COIL DOMAIN-CONTAINING PROTEIN 63"/>
    <property type="match status" value="1"/>
</dbReference>
<protein>
    <submittedName>
        <fullName evidence="4">Outer dynein arm-docking complex subunit 2</fullName>
    </submittedName>
</protein>
<dbReference type="OrthoDB" id="6766775at2759"/>
<evidence type="ECO:0000256" key="2">
    <source>
        <dbReference type="SAM" id="Coils"/>
    </source>
</evidence>
<evidence type="ECO:0000313" key="4">
    <source>
        <dbReference type="EMBL" id="TNJ30381.1"/>
    </source>
</evidence>
<accession>A0A4Z1TCY8</accession>
<gene>
    <name evidence="4" type="ORF">GMRT_13083</name>
</gene>
<feature type="coiled-coil region" evidence="2">
    <location>
        <begin position="368"/>
        <end position="427"/>
    </location>
</feature>
<evidence type="ECO:0000313" key="5">
    <source>
        <dbReference type="Proteomes" id="UP000315496"/>
    </source>
</evidence>
<keyword evidence="5" id="KW-1185">Reference proteome</keyword>
<evidence type="ECO:0000259" key="3">
    <source>
        <dbReference type="Pfam" id="PF21773"/>
    </source>
</evidence>
<feature type="coiled-coil region" evidence="2">
    <location>
        <begin position="31"/>
        <end position="247"/>
    </location>
</feature>
<dbReference type="Pfam" id="PF21773">
    <property type="entry name" value="ODAD1_CC"/>
    <property type="match status" value="2"/>
</dbReference>
<comment type="caution">
    <text evidence="4">The sequence shown here is derived from an EMBL/GenBank/DDBJ whole genome shotgun (WGS) entry which is preliminary data.</text>
</comment>
<name>A0A4Z1TCY8_GIAMU</name>
<keyword evidence="1 2" id="KW-0175">Coiled coil</keyword>